<protein>
    <submittedName>
        <fullName evidence="5">Solute carrier family 40 protein</fullName>
    </submittedName>
</protein>
<dbReference type="EMBL" id="UZAE01012164">
    <property type="protein sequence ID" value="VDO03838.1"/>
    <property type="molecule type" value="Genomic_DNA"/>
</dbReference>
<feature type="transmembrane region" description="Helical" evidence="2">
    <location>
        <begin position="156"/>
        <end position="175"/>
    </location>
</feature>
<feature type="compositionally biased region" description="Basic and acidic residues" evidence="1">
    <location>
        <begin position="27"/>
        <end position="39"/>
    </location>
</feature>
<keyword evidence="2" id="KW-1133">Transmembrane helix</keyword>
<dbReference type="AlphaFoldDB" id="A0A0R3TL81"/>
<organism evidence="5">
    <name type="scientific">Rodentolepis nana</name>
    <name type="common">Dwarf tapeworm</name>
    <name type="synonym">Hymenolepis nana</name>
    <dbReference type="NCBI Taxonomy" id="102285"/>
    <lineage>
        <taxon>Eukaryota</taxon>
        <taxon>Metazoa</taxon>
        <taxon>Spiralia</taxon>
        <taxon>Lophotrochozoa</taxon>
        <taxon>Platyhelminthes</taxon>
        <taxon>Cestoda</taxon>
        <taxon>Eucestoda</taxon>
        <taxon>Cyclophyllidea</taxon>
        <taxon>Hymenolepididae</taxon>
        <taxon>Rodentolepis</taxon>
    </lineage>
</organism>
<evidence type="ECO:0000313" key="3">
    <source>
        <dbReference type="EMBL" id="VDO03838.1"/>
    </source>
</evidence>
<feature type="region of interest" description="Disordered" evidence="1">
    <location>
        <begin position="1"/>
        <end position="39"/>
    </location>
</feature>
<reference evidence="5" key="1">
    <citation type="submission" date="2017-02" db="UniProtKB">
        <authorList>
            <consortium name="WormBaseParasite"/>
        </authorList>
    </citation>
    <scope>IDENTIFICATION</scope>
</reference>
<sequence length="236" mass="26195">MLSSFLNPNVNARNEGEQDVGANGMNDTDRSAEFEKHSDTTATPIVNPRDLICNKAFIILWLIQLFETFPTTTLLSVYKEIGTTTVQGSVFINLTSESSTAFLLADSTLERNADMDHLPRFDISMLAISTGQVLLCVTMLLYIATARAFGVKYLSINFPCVYTASIFGRIASSYYTAYHPFDNRPDFVLYICASLNTAALIIGIFLPDKGNKCCQSKARELEETSEIELSKTFTDE</sequence>
<reference evidence="3 4" key="2">
    <citation type="submission" date="2018-11" db="EMBL/GenBank/DDBJ databases">
        <authorList>
            <consortium name="Pathogen Informatics"/>
        </authorList>
    </citation>
    <scope>NUCLEOTIDE SEQUENCE [LARGE SCALE GENOMIC DNA]</scope>
</reference>
<proteinExistence type="predicted"/>
<evidence type="ECO:0000256" key="2">
    <source>
        <dbReference type="SAM" id="Phobius"/>
    </source>
</evidence>
<name>A0A0R3TL81_RODNA</name>
<evidence type="ECO:0000313" key="5">
    <source>
        <dbReference type="WBParaSite" id="HNAJ_0000798201-mRNA-1"/>
    </source>
</evidence>
<keyword evidence="2" id="KW-0812">Transmembrane</keyword>
<dbReference type="WBParaSite" id="HNAJ_0000798201-mRNA-1">
    <property type="protein sequence ID" value="HNAJ_0000798201-mRNA-1"/>
    <property type="gene ID" value="HNAJ_0000798201"/>
</dbReference>
<feature type="transmembrane region" description="Helical" evidence="2">
    <location>
        <begin position="187"/>
        <end position="207"/>
    </location>
</feature>
<evidence type="ECO:0000313" key="4">
    <source>
        <dbReference type="Proteomes" id="UP000278807"/>
    </source>
</evidence>
<accession>A0A0R3TL81</accession>
<feature type="transmembrane region" description="Helical" evidence="2">
    <location>
        <begin position="123"/>
        <end position="144"/>
    </location>
</feature>
<evidence type="ECO:0000256" key="1">
    <source>
        <dbReference type="SAM" id="MobiDB-lite"/>
    </source>
</evidence>
<gene>
    <name evidence="3" type="ORF">HNAJ_LOCUS7978</name>
</gene>
<keyword evidence="4" id="KW-1185">Reference proteome</keyword>
<feature type="compositionally biased region" description="Polar residues" evidence="1">
    <location>
        <begin position="1"/>
        <end position="12"/>
    </location>
</feature>
<dbReference type="Proteomes" id="UP000278807">
    <property type="component" value="Unassembled WGS sequence"/>
</dbReference>
<keyword evidence="2" id="KW-0472">Membrane</keyword>